<keyword evidence="4 5" id="KW-0472">Membrane</keyword>
<organism evidence="7 8">
    <name type="scientific">Corynebacterium epidermidicanis</name>
    <dbReference type="NCBI Taxonomy" id="1050174"/>
    <lineage>
        <taxon>Bacteria</taxon>
        <taxon>Bacillati</taxon>
        <taxon>Actinomycetota</taxon>
        <taxon>Actinomycetes</taxon>
        <taxon>Mycobacteriales</taxon>
        <taxon>Corynebacteriaceae</taxon>
        <taxon>Corynebacterium</taxon>
    </lineage>
</organism>
<evidence type="ECO:0000313" key="7">
    <source>
        <dbReference type="EMBL" id="AKK03853.1"/>
    </source>
</evidence>
<dbReference type="EMBL" id="CP011541">
    <property type="protein sequence ID" value="AKK03853.1"/>
    <property type="molecule type" value="Genomic_DNA"/>
</dbReference>
<dbReference type="KEGG" id="cei:CEPID_10070"/>
<keyword evidence="8" id="KW-1185">Reference proteome</keyword>
<reference evidence="7 8" key="1">
    <citation type="submission" date="2015-05" db="EMBL/GenBank/DDBJ databases">
        <title>Complete genome sequence of Corynebacterium epidermidicanis DSM 45586, isolated from the skin of a dog suffering from pruritus.</title>
        <authorList>
            <person name="Ruckert C."/>
            <person name="Albersmeier A."/>
            <person name="Winkler A."/>
            <person name="Tauch A."/>
        </authorList>
    </citation>
    <scope>NUCLEOTIDE SEQUENCE [LARGE SCALE GENOMIC DNA]</scope>
    <source>
        <strain evidence="7 8">DSM 45586</strain>
    </source>
</reference>
<keyword evidence="2 5" id="KW-0812">Transmembrane</keyword>
<comment type="subcellular location">
    <subcellularLocation>
        <location evidence="1">Membrane</location>
        <topology evidence="1">Multi-pass membrane protein</topology>
    </subcellularLocation>
</comment>
<dbReference type="Pfam" id="PF01694">
    <property type="entry name" value="Rhomboid"/>
    <property type="match status" value="1"/>
</dbReference>
<evidence type="ECO:0000259" key="6">
    <source>
        <dbReference type="Pfam" id="PF01694"/>
    </source>
</evidence>
<gene>
    <name evidence="7" type="ORF">CEPID_10070</name>
</gene>
<evidence type="ECO:0000256" key="2">
    <source>
        <dbReference type="ARBA" id="ARBA00022692"/>
    </source>
</evidence>
<feature type="transmembrane region" description="Helical" evidence="5">
    <location>
        <begin position="145"/>
        <end position="165"/>
    </location>
</feature>
<feature type="domain" description="Peptidase S54 rhomboid" evidence="6">
    <location>
        <begin position="81"/>
        <end position="215"/>
    </location>
</feature>
<accession>A0A0G3GWF0</accession>
<feature type="transmembrane region" description="Helical" evidence="5">
    <location>
        <begin position="172"/>
        <end position="190"/>
    </location>
</feature>
<dbReference type="GO" id="GO:0004252">
    <property type="term" value="F:serine-type endopeptidase activity"/>
    <property type="evidence" value="ECO:0007669"/>
    <property type="project" value="InterPro"/>
</dbReference>
<dbReference type="InterPro" id="IPR022764">
    <property type="entry name" value="Peptidase_S54_rhomboid_dom"/>
</dbReference>
<dbReference type="InterPro" id="IPR035952">
    <property type="entry name" value="Rhomboid-like_sf"/>
</dbReference>
<evidence type="ECO:0000256" key="1">
    <source>
        <dbReference type="ARBA" id="ARBA00004141"/>
    </source>
</evidence>
<feature type="transmembrane region" description="Helical" evidence="5">
    <location>
        <begin position="47"/>
        <end position="70"/>
    </location>
</feature>
<dbReference type="Proteomes" id="UP000035368">
    <property type="component" value="Chromosome"/>
</dbReference>
<feature type="transmembrane region" description="Helical" evidence="5">
    <location>
        <begin position="90"/>
        <end position="112"/>
    </location>
</feature>
<proteinExistence type="predicted"/>
<sequence>MRISIVRVSTYGSQFPTSPMGGNTPASAGARVVPGHGRNNSGLATRYAIGFLAVIWAVQIINMLLGYQLVAFGVHPLDVSSLWHIATSPLIHGSMAHIMSNSVPGAIFVFLVALSGRRAFWEVTLIVGLIGGVGTWFFGGIGTSHVGASGLIYGWLAYLIIRGIFNRSFTQIILGLVLAFSYSGLIYGVFPTQVGVSWQAHLFGGIGGLVAGATITSDDPAELVAKRRQRQLGA</sequence>
<dbReference type="OrthoDB" id="465874at2"/>
<dbReference type="STRING" id="1050174.CEPID_10070"/>
<dbReference type="SUPFAM" id="SSF144091">
    <property type="entry name" value="Rhomboid-like"/>
    <property type="match status" value="1"/>
</dbReference>
<protein>
    <submittedName>
        <fullName evidence="7">Rhomboid family</fullName>
    </submittedName>
</protein>
<evidence type="ECO:0000313" key="8">
    <source>
        <dbReference type="Proteomes" id="UP000035368"/>
    </source>
</evidence>
<evidence type="ECO:0000256" key="3">
    <source>
        <dbReference type="ARBA" id="ARBA00022989"/>
    </source>
</evidence>
<dbReference type="AlphaFoldDB" id="A0A0G3GWF0"/>
<dbReference type="Gene3D" id="1.20.1540.10">
    <property type="entry name" value="Rhomboid-like"/>
    <property type="match status" value="1"/>
</dbReference>
<evidence type="ECO:0000256" key="4">
    <source>
        <dbReference type="ARBA" id="ARBA00023136"/>
    </source>
</evidence>
<dbReference type="GO" id="GO:0016020">
    <property type="term" value="C:membrane"/>
    <property type="evidence" value="ECO:0007669"/>
    <property type="project" value="UniProtKB-SubCell"/>
</dbReference>
<name>A0A0G3GWF0_9CORY</name>
<evidence type="ECO:0000256" key="5">
    <source>
        <dbReference type="SAM" id="Phobius"/>
    </source>
</evidence>
<keyword evidence="3 5" id="KW-1133">Transmembrane helix</keyword>
<feature type="transmembrane region" description="Helical" evidence="5">
    <location>
        <begin position="119"/>
        <end position="139"/>
    </location>
</feature>
<dbReference type="PATRIC" id="fig|1050174.4.peg.2031"/>